<accession>Q6IL01</accession>
<dbReference type="EMBL" id="BK002215">
    <property type="protein sequence ID" value="DAA03058.1"/>
    <property type="molecule type" value="Genomic_DNA"/>
</dbReference>
<name>Q6IL01_DROME</name>
<keyword evidence="2" id="KW-0472">Membrane</keyword>
<proteinExistence type="predicted"/>
<sequence>MKTNQLEDNRRLDVIEMKVSKPANRRRFMSGNYLICNGDSESQTGSSVPTRLLVHMYWNGATGYGYMAIYCGTGLFGALTMAMRPSESWGNMGADEGPCGSGGGSGEAPESCPCPATDLCSQASQKHSSIVAPTEYPST</sequence>
<dbReference type="AlphaFoldDB" id="Q6IL01"/>
<protein>
    <submittedName>
        <fullName evidence="3">HDC10927</fullName>
    </submittedName>
</protein>
<reference evidence="3" key="1">
    <citation type="journal article" date="2003" name="Genome Biol.">
        <title>An integrated gene annotation and transcriptional profiling approach towards the full gene content of the Drosophila genome.</title>
        <authorList>
            <person name="Hild M."/>
            <person name="Beckmann B."/>
            <person name="Haas S.A."/>
            <person name="Koch B."/>
            <person name="Solovyev V."/>
            <person name="Busold C."/>
            <person name="Fellenberg K."/>
            <person name="Boutros M."/>
            <person name="Vingron M."/>
            <person name="Sauer F."/>
            <person name="Hoheisel J.D."/>
            <person name="Paro R."/>
        </authorList>
    </citation>
    <scope>NUCLEOTIDE SEQUENCE</scope>
</reference>
<organism evidence="3">
    <name type="scientific">Drosophila melanogaster</name>
    <name type="common">Fruit fly</name>
    <dbReference type="NCBI Taxonomy" id="7227"/>
    <lineage>
        <taxon>Eukaryota</taxon>
        <taxon>Metazoa</taxon>
        <taxon>Ecdysozoa</taxon>
        <taxon>Arthropoda</taxon>
        <taxon>Hexapoda</taxon>
        <taxon>Insecta</taxon>
        <taxon>Pterygota</taxon>
        <taxon>Neoptera</taxon>
        <taxon>Endopterygota</taxon>
        <taxon>Diptera</taxon>
        <taxon>Brachycera</taxon>
        <taxon>Muscomorpha</taxon>
        <taxon>Ephydroidea</taxon>
        <taxon>Drosophilidae</taxon>
        <taxon>Drosophila</taxon>
        <taxon>Sophophora</taxon>
    </lineage>
</organism>
<evidence type="ECO:0000313" key="3">
    <source>
        <dbReference type="EMBL" id="DAA03058.1"/>
    </source>
</evidence>
<evidence type="ECO:0000256" key="1">
    <source>
        <dbReference type="SAM" id="MobiDB-lite"/>
    </source>
</evidence>
<feature type="transmembrane region" description="Helical" evidence="2">
    <location>
        <begin position="63"/>
        <end position="82"/>
    </location>
</feature>
<feature type="region of interest" description="Disordered" evidence="1">
    <location>
        <begin position="90"/>
        <end position="113"/>
    </location>
</feature>
<keyword evidence="2" id="KW-1133">Transmembrane helix</keyword>
<keyword evidence="2" id="KW-0812">Transmembrane</keyword>
<evidence type="ECO:0000256" key="2">
    <source>
        <dbReference type="SAM" id="Phobius"/>
    </source>
</evidence>
<gene>
    <name evidence="3" type="ORF">HDC10927</name>
</gene>